<dbReference type="PANTHER" id="PTHR11626">
    <property type="entry name" value="FARNESYL-DIPHOSPHATE FARNESYLTRANSFERASE"/>
    <property type="match status" value="1"/>
</dbReference>
<accession>A0AAU9RVR9</accession>
<dbReference type="InterPro" id="IPR019845">
    <property type="entry name" value="Squalene/phytoene_synthase_CS"/>
</dbReference>
<keyword evidence="6" id="KW-1133">Transmembrane helix</keyword>
<dbReference type="CDD" id="cd00683">
    <property type="entry name" value="Trans_IPPS_HH"/>
    <property type="match status" value="1"/>
</dbReference>
<dbReference type="Gene3D" id="1.10.600.10">
    <property type="entry name" value="Farnesyl Diphosphate Synthase"/>
    <property type="match status" value="1"/>
</dbReference>
<protein>
    <recommendedName>
        <fullName evidence="4">squalene synthase</fullName>
        <ecNumber evidence="4">2.5.1.21</ecNumber>
    </recommendedName>
</protein>
<dbReference type="PANTHER" id="PTHR11626:SF2">
    <property type="entry name" value="SQUALENE SYNTHASE"/>
    <property type="match status" value="1"/>
</dbReference>
<dbReference type="AlphaFoldDB" id="A0AAU9RVR9"/>
<dbReference type="InterPro" id="IPR008949">
    <property type="entry name" value="Isoprenoid_synthase_dom_sf"/>
</dbReference>
<feature type="transmembrane region" description="Helical" evidence="6">
    <location>
        <begin position="390"/>
        <end position="408"/>
    </location>
</feature>
<dbReference type="GO" id="GO:0005789">
    <property type="term" value="C:endoplasmic reticulum membrane"/>
    <property type="evidence" value="ECO:0007669"/>
    <property type="project" value="UniProtKB-SubCell"/>
</dbReference>
<comment type="similarity">
    <text evidence="3">Belongs to the phytoene/squalene synthase family.</text>
</comment>
<dbReference type="InterPro" id="IPR033904">
    <property type="entry name" value="Trans_IPPS_HH"/>
</dbReference>
<keyword evidence="5" id="KW-0808">Transferase</keyword>
<evidence type="ECO:0000313" key="8">
    <source>
        <dbReference type="Proteomes" id="UP000836841"/>
    </source>
</evidence>
<evidence type="ECO:0000256" key="3">
    <source>
        <dbReference type="ARBA" id="ARBA00006251"/>
    </source>
</evidence>
<keyword evidence="6" id="KW-0472">Membrane</keyword>
<evidence type="ECO:0000256" key="1">
    <source>
        <dbReference type="ARBA" id="ARBA00001946"/>
    </source>
</evidence>
<dbReference type="SFLD" id="SFLDS00005">
    <property type="entry name" value="Isoprenoid_Synthase_Type_I"/>
    <property type="match status" value="1"/>
</dbReference>
<dbReference type="InterPro" id="IPR002060">
    <property type="entry name" value="Squ/phyt_synthse"/>
</dbReference>
<evidence type="ECO:0000256" key="4">
    <source>
        <dbReference type="ARBA" id="ARBA00012373"/>
    </source>
</evidence>
<gene>
    <name evidence="7" type="ORF">TAV2_LOCUS8991</name>
</gene>
<dbReference type="InterPro" id="IPR006449">
    <property type="entry name" value="Squal_synth-like"/>
</dbReference>
<comment type="subcellular location">
    <subcellularLocation>
        <location evidence="2">Endoplasmic reticulum membrane</location>
        <topology evidence="2">Multi-pass membrane protein</topology>
    </subcellularLocation>
</comment>
<reference evidence="7 8" key="1">
    <citation type="submission" date="2022-03" db="EMBL/GenBank/DDBJ databases">
        <authorList>
            <person name="Nunn A."/>
            <person name="Chopra R."/>
            <person name="Nunn A."/>
            <person name="Contreras Garrido A."/>
        </authorList>
    </citation>
    <scope>NUCLEOTIDE SEQUENCE [LARGE SCALE GENOMIC DNA]</scope>
</reference>
<dbReference type="Proteomes" id="UP000836841">
    <property type="component" value="Chromosome 3"/>
</dbReference>
<dbReference type="NCBIfam" id="TIGR01559">
    <property type="entry name" value="squal_synth"/>
    <property type="match status" value="1"/>
</dbReference>
<dbReference type="SUPFAM" id="SSF48576">
    <property type="entry name" value="Terpenoid synthases"/>
    <property type="match status" value="1"/>
</dbReference>
<dbReference type="EC" id="2.5.1.21" evidence="4"/>
<keyword evidence="6" id="KW-0812">Transmembrane</keyword>
<dbReference type="PROSITE" id="PS01045">
    <property type="entry name" value="SQUALEN_PHYTOEN_SYN_2"/>
    <property type="match status" value="1"/>
</dbReference>
<dbReference type="GO" id="GO:0051996">
    <property type="term" value="F:squalene synthase [NAD(P)H] activity"/>
    <property type="evidence" value="ECO:0007669"/>
    <property type="project" value="UniProtKB-EC"/>
</dbReference>
<evidence type="ECO:0000313" key="7">
    <source>
        <dbReference type="EMBL" id="CAH2053172.1"/>
    </source>
</evidence>
<evidence type="ECO:0000256" key="2">
    <source>
        <dbReference type="ARBA" id="ARBA00004477"/>
    </source>
</evidence>
<evidence type="ECO:0000256" key="5">
    <source>
        <dbReference type="ARBA" id="ARBA00022679"/>
    </source>
</evidence>
<dbReference type="InterPro" id="IPR044844">
    <property type="entry name" value="Trans_IPPS_euk-type"/>
</dbReference>
<keyword evidence="8" id="KW-1185">Reference proteome</keyword>
<dbReference type="GO" id="GO:0045338">
    <property type="term" value="P:farnesyl diphosphate metabolic process"/>
    <property type="evidence" value="ECO:0007669"/>
    <property type="project" value="InterPro"/>
</dbReference>
<evidence type="ECO:0000256" key="6">
    <source>
        <dbReference type="SAM" id="Phobius"/>
    </source>
</evidence>
<dbReference type="EMBL" id="OU466859">
    <property type="protein sequence ID" value="CAH2053172.1"/>
    <property type="molecule type" value="Genomic_DNA"/>
</dbReference>
<organism evidence="7 8">
    <name type="scientific">Thlaspi arvense</name>
    <name type="common">Field penny-cress</name>
    <dbReference type="NCBI Taxonomy" id="13288"/>
    <lineage>
        <taxon>Eukaryota</taxon>
        <taxon>Viridiplantae</taxon>
        <taxon>Streptophyta</taxon>
        <taxon>Embryophyta</taxon>
        <taxon>Tracheophyta</taxon>
        <taxon>Spermatophyta</taxon>
        <taxon>Magnoliopsida</taxon>
        <taxon>eudicotyledons</taxon>
        <taxon>Gunneridae</taxon>
        <taxon>Pentapetalae</taxon>
        <taxon>rosids</taxon>
        <taxon>malvids</taxon>
        <taxon>Brassicales</taxon>
        <taxon>Brassicaceae</taxon>
        <taxon>Thlaspideae</taxon>
        <taxon>Thlaspi</taxon>
    </lineage>
</organism>
<dbReference type="SFLD" id="SFLDG01018">
    <property type="entry name" value="Squalene/Phytoene_Synthase_Lik"/>
    <property type="match status" value="1"/>
</dbReference>
<comment type="cofactor">
    <cofactor evidence="1">
        <name>Mg(2+)</name>
        <dbReference type="ChEBI" id="CHEBI:18420"/>
    </cofactor>
</comment>
<dbReference type="Pfam" id="PF00494">
    <property type="entry name" value="SQS_PSY"/>
    <property type="match status" value="1"/>
</dbReference>
<name>A0AAU9RVR9_THLAR</name>
<sequence length="443" mass="51087">MGRLSEIVRHPDEIYPLYKLRMEIKKAQEQIPPEAHWSVCYPLLHSVSRSYSHVIHQLRPELRDAMCVFYLVLRALDTVEDDTSIANEVKIPILIDFHRHMYNPDWHFSCGRNEYKVLMDQFHHVSSAFLQIKRGYQEVIEDITKRMGAGMAKFICQEVKTIDDHNEYCYYVAGLLGFGLSKLFLASGLEVLTPDWEQLSNSMGLFLQKTNITRDYLEDINEVPKPRKFWPRQIWSKYADKLEDFKDEENSTKAVQCLNDMITDALMHIEDCFKFMASLRDPTVFRFCAIPQIMAIGTLSKCYDNVQVFKGVVKVRRGITAKVMDRTKTMDDVYGAFYDFSCVLKAKVNENDPNATETLRRLEAVQKLCRDSGVLYKRKSLVNNGAQSKPLFIVMLLVLLLAVVFAYLRANQSDGTTNASVSLPIAKDLDIIRNMVSGFFSKY</sequence>
<dbReference type="GO" id="GO:0008610">
    <property type="term" value="P:lipid biosynthetic process"/>
    <property type="evidence" value="ECO:0007669"/>
    <property type="project" value="InterPro"/>
</dbReference>
<proteinExistence type="inferred from homology"/>
<dbReference type="FunFam" id="1.10.600.10:FF:000012">
    <property type="entry name" value="Squalene synthase 1"/>
    <property type="match status" value="1"/>
</dbReference>